<reference evidence="2 3" key="1">
    <citation type="submission" date="2019-03" db="EMBL/GenBank/DDBJ databases">
        <title>First draft genome of Liparis tanakae, snailfish: a comprehensive survey of snailfish specific genes.</title>
        <authorList>
            <person name="Kim W."/>
            <person name="Song I."/>
            <person name="Jeong J.-H."/>
            <person name="Kim D."/>
            <person name="Kim S."/>
            <person name="Ryu S."/>
            <person name="Song J.Y."/>
            <person name="Lee S.K."/>
        </authorList>
    </citation>
    <scope>NUCLEOTIDE SEQUENCE [LARGE SCALE GENOMIC DNA]</scope>
    <source>
        <tissue evidence="2">Muscle</tissue>
    </source>
</reference>
<keyword evidence="1" id="KW-0812">Transmembrane</keyword>
<keyword evidence="1" id="KW-0472">Membrane</keyword>
<comment type="caution">
    <text evidence="2">The sequence shown here is derived from an EMBL/GenBank/DDBJ whole genome shotgun (WGS) entry which is preliminary data.</text>
</comment>
<feature type="transmembrane region" description="Helical" evidence="1">
    <location>
        <begin position="161"/>
        <end position="178"/>
    </location>
</feature>
<evidence type="ECO:0000313" key="3">
    <source>
        <dbReference type="Proteomes" id="UP000314294"/>
    </source>
</evidence>
<dbReference type="Proteomes" id="UP000314294">
    <property type="component" value="Unassembled WGS sequence"/>
</dbReference>
<feature type="transmembrane region" description="Helical" evidence="1">
    <location>
        <begin position="190"/>
        <end position="211"/>
    </location>
</feature>
<dbReference type="AlphaFoldDB" id="A0A4Z2HH00"/>
<organism evidence="2 3">
    <name type="scientific">Liparis tanakae</name>
    <name type="common">Tanaka's snailfish</name>
    <dbReference type="NCBI Taxonomy" id="230148"/>
    <lineage>
        <taxon>Eukaryota</taxon>
        <taxon>Metazoa</taxon>
        <taxon>Chordata</taxon>
        <taxon>Craniata</taxon>
        <taxon>Vertebrata</taxon>
        <taxon>Euteleostomi</taxon>
        <taxon>Actinopterygii</taxon>
        <taxon>Neopterygii</taxon>
        <taxon>Teleostei</taxon>
        <taxon>Neoteleostei</taxon>
        <taxon>Acanthomorphata</taxon>
        <taxon>Eupercaria</taxon>
        <taxon>Perciformes</taxon>
        <taxon>Cottioidei</taxon>
        <taxon>Cottales</taxon>
        <taxon>Liparidae</taxon>
        <taxon>Liparis</taxon>
    </lineage>
</organism>
<keyword evidence="1" id="KW-1133">Transmembrane helix</keyword>
<proteinExistence type="predicted"/>
<protein>
    <submittedName>
        <fullName evidence="2">Uncharacterized protein</fullName>
    </submittedName>
</protein>
<gene>
    <name evidence="2" type="ORF">EYF80_025283</name>
</gene>
<name>A0A4Z2HH00_9TELE</name>
<accession>A0A4Z2HH00</accession>
<sequence length="220" mass="23948">MFSNAYTPCSGTCVLSELHHSLHGLRVGQRHEPEELRPPAAFMEIHLYGLLFLFEHLKAATEARLKHTLALLHAPSVSTFASSPAGDPRLARHSPVSAAGGQPVHVVLVQHAQRRQGQPQLRGTREHVVSRHPGGHTRVLHGDIRTLVVAMQRTGERCSSSILVSAMMVSAIAFLVTLDQPSERSGGLTAAMSLTSLMMISAICGGVEPFIHQWLSPRRM</sequence>
<dbReference type="EMBL" id="SRLO01000251">
    <property type="protein sequence ID" value="TNN64535.1"/>
    <property type="molecule type" value="Genomic_DNA"/>
</dbReference>
<evidence type="ECO:0000313" key="2">
    <source>
        <dbReference type="EMBL" id="TNN64535.1"/>
    </source>
</evidence>
<evidence type="ECO:0000256" key="1">
    <source>
        <dbReference type="SAM" id="Phobius"/>
    </source>
</evidence>
<keyword evidence="3" id="KW-1185">Reference proteome</keyword>